<protein>
    <submittedName>
        <fullName evidence="12">ABC transporter ATP-binding protein/permease</fullName>
    </submittedName>
</protein>
<keyword evidence="2" id="KW-0813">Transport</keyword>
<evidence type="ECO:0000259" key="10">
    <source>
        <dbReference type="PROSITE" id="PS50893"/>
    </source>
</evidence>
<dbReference type="PROSITE" id="PS50893">
    <property type="entry name" value="ABC_TRANSPORTER_2"/>
    <property type="match status" value="1"/>
</dbReference>
<evidence type="ECO:0000313" key="12">
    <source>
        <dbReference type="EMBL" id="MBU3842538.1"/>
    </source>
</evidence>
<dbReference type="GO" id="GO:0005886">
    <property type="term" value="C:plasma membrane"/>
    <property type="evidence" value="ECO:0007669"/>
    <property type="project" value="UniProtKB-SubCell"/>
</dbReference>
<keyword evidence="5" id="KW-0547">Nucleotide-binding</keyword>
<dbReference type="InterPro" id="IPR011527">
    <property type="entry name" value="ABC1_TM_dom"/>
</dbReference>
<dbReference type="Gene3D" id="3.40.50.300">
    <property type="entry name" value="P-loop containing nucleotide triphosphate hydrolases"/>
    <property type="match status" value="1"/>
</dbReference>
<comment type="caution">
    <text evidence="12">The sequence shown here is derived from an EMBL/GenBank/DDBJ whole genome shotgun (WGS) entry which is preliminary data.</text>
</comment>
<accession>A0A9E2KY05</accession>
<keyword evidence="7 9" id="KW-1133">Transmembrane helix</keyword>
<dbReference type="InterPro" id="IPR017871">
    <property type="entry name" value="ABC_transporter-like_CS"/>
</dbReference>
<dbReference type="Pfam" id="PF00005">
    <property type="entry name" value="ABC_tran"/>
    <property type="match status" value="1"/>
</dbReference>
<evidence type="ECO:0000256" key="8">
    <source>
        <dbReference type="ARBA" id="ARBA00023136"/>
    </source>
</evidence>
<sequence>MINRLMKSIREYKKEALLSPLFISFEVLLEILIPFFMAKIIDVGLKNSDLKYTLSLGIILIIAAMFSLLFGVLAGQFAAKASAGFAKNLRKDIYYKIQDFSFHNIDKFSTASLVTRMTTDITNVQNAYQMIIRTLVRAPFMMIFALIMVFTINRELFMVFLIIVPILGAGLFIIILKAHPHFEKVFQIYDKLNKIVQENLSGIRVVKSYVRNEYENKKFDDISQDVYFRFKTAEKIVAWNAPLMQFSVYTSILMIAWLASRLIVSNVMTTGELMSMIVYAIQILSSLMMISMVFVLVIIAESSAKRIVAVFKEESDIVSPSNPLKVVTNGSIEFENVDFSYLDDENKNVLKNINLSIKSGETIGIIGGTGSSKSTLVQLIPRLYDASKGVVKVAGRDVREYDLEVLRNNVAMVLQKNTLFSGSIKENLRWGNENATDEEIIEACKLAQAHDFISNFPNKYDTHIEQGGTNVSGGQKQRLCIARALLKKPKILILDDSTSAVDTKTDALLRKAFSEFIPETTKIIIAQRISSIEDADRIIVIDKGEIVGIGTSQELLQTNDIYREIYNSQVRGGVE</sequence>
<feature type="transmembrane region" description="Helical" evidence="9">
    <location>
        <begin position="276"/>
        <end position="299"/>
    </location>
</feature>
<feature type="transmembrane region" description="Helical" evidence="9">
    <location>
        <begin position="158"/>
        <end position="176"/>
    </location>
</feature>
<dbReference type="PROSITE" id="PS00211">
    <property type="entry name" value="ABC_TRANSPORTER_1"/>
    <property type="match status" value="1"/>
</dbReference>
<reference evidence="12" key="1">
    <citation type="journal article" date="2021" name="PeerJ">
        <title>Extensive microbial diversity within the chicken gut microbiome revealed by metagenomics and culture.</title>
        <authorList>
            <person name="Gilroy R."/>
            <person name="Ravi A."/>
            <person name="Getino M."/>
            <person name="Pursley I."/>
            <person name="Horton D.L."/>
            <person name="Alikhan N.F."/>
            <person name="Baker D."/>
            <person name="Gharbi K."/>
            <person name="Hall N."/>
            <person name="Watson M."/>
            <person name="Adriaenssens E.M."/>
            <person name="Foster-Nyarko E."/>
            <person name="Jarju S."/>
            <person name="Secka A."/>
            <person name="Antonio M."/>
            <person name="Oren A."/>
            <person name="Chaudhuri R.R."/>
            <person name="La Ragione R."/>
            <person name="Hildebrand F."/>
            <person name="Pallen M.J."/>
        </authorList>
    </citation>
    <scope>NUCLEOTIDE SEQUENCE</scope>
    <source>
        <strain evidence="12">A6-441</strain>
    </source>
</reference>
<keyword evidence="3" id="KW-1003">Cell membrane</keyword>
<dbReference type="InterPro" id="IPR003439">
    <property type="entry name" value="ABC_transporter-like_ATP-bd"/>
</dbReference>
<dbReference type="InterPro" id="IPR027417">
    <property type="entry name" value="P-loop_NTPase"/>
</dbReference>
<evidence type="ECO:0000256" key="6">
    <source>
        <dbReference type="ARBA" id="ARBA00022840"/>
    </source>
</evidence>
<keyword evidence="8 9" id="KW-0472">Membrane</keyword>
<reference evidence="12" key="2">
    <citation type="submission" date="2021-04" db="EMBL/GenBank/DDBJ databases">
        <authorList>
            <person name="Gilroy R."/>
        </authorList>
    </citation>
    <scope>NUCLEOTIDE SEQUENCE</scope>
    <source>
        <strain evidence="12">A6-441</strain>
    </source>
</reference>
<dbReference type="FunFam" id="3.40.50.300:FF:000221">
    <property type="entry name" value="Multidrug ABC transporter ATP-binding protein"/>
    <property type="match status" value="1"/>
</dbReference>
<evidence type="ECO:0000256" key="4">
    <source>
        <dbReference type="ARBA" id="ARBA00022692"/>
    </source>
</evidence>
<proteinExistence type="predicted"/>
<dbReference type="GO" id="GO:0005524">
    <property type="term" value="F:ATP binding"/>
    <property type="evidence" value="ECO:0007669"/>
    <property type="project" value="UniProtKB-KW"/>
</dbReference>
<dbReference type="Gene3D" id="1.20.1560.10">
    <property type="entry name" value="ABC transporter type 1, transmembrane domain"/>
    <property type="match status" value="1"/>
</dbReference>
<name>A0A9E2KY05_9FUSO</name>
<comment type="subcellular location">
    <subcellularLocation>
        <location evidence="1">Cell membrane</location>
        <topology evidence="1">Multi-pass membrane protein</topology>
    </subcellularLocation>
</comment>
<evidence type="ECO:0000259" key="11">
    <source>
        <dbReference type="PROSITE" id="PS50929"/>
    </source>
</evidence>
<evidence type="ECO:0000256" key="2">
    <source>
        <dbReference type="ARBA" id="ARBA00022448"/>
    </source>
</evidence>
<dbReference type="SUPFAM" id="SSF90123">
    <property type="entry name" value="ABC transporter transmembrane region"/>
    <property type="match status" value="1"/>
</dbReference>
<dbReference type="InterPro" id="IPR036640">
    <property type="entry name" value="ABC1_TM_sf"/>
</dbReference>
<evidence type="ECO:0000256" key="1">
    <source>
        <dbReference type="ARBA" id="ARBA00004651"/>
    </source>
</evidence>
<evidence type="ECO:0000313" key="13">
    <source>
        <dbReference type="Proteomes" id="UP000724657"/>
    </source>
</evidence>
<dbReference type="PANTHER" id="PTHR43394">
    <property type="entry name" value="ATP-DEPENDENT PERMEASE MDL1, MITOCHONDRIAL"/>
    <property type="match status" value="1"/>
</dbReference>
<dbReference type="GO" id="GO:0015421">
    <property type="term" value="F:ABC-type oligopeptide transporter activity"/>
    <property type="evidence" value="ECO:0007669"/>
    <property type="project" value="TreeGrafter"/>
</dbReference>
<feature type="transmembrane region" description="Helical" evidence="9">
    <location>
        <begin position="246"/>
        <end position="264"/>
    </location>
</feature>
<dbReference type="EMBL" id="JAHLFN010000058">
    <property type="protein sequence ID" value="MBU3842538.1"/>
    <property type="molecule type" value="Genomic_DNA"/>
</dbReference>
<gene>
    <name evidence="12" type="ORF">IAA47_06090</name>
</gene>
<feature type="domain" description="ABC transporter" evidence="10">
    <location>
        <begin position="332"/>
        <end position="568"/>
    </location>
</feature>
<dbReference type="InterPro" id="IPR039421">
    <property type="entry name" value="Type_1_exporter"/>
</dbReference>
<dbReference type="SUPFAM" id="SSF52540">
    <property type="entry name" value="P-loop containing nucleoside triphosphate hydrolases"/>
    <property type="match status" value="1"/>
</dbReference>
<evidence type="ECO:0000256" key="7">
    <source>
        <dbReference type="ARBA" id="ARBA00022989"/>
    </source>
</evidence>
<dbReference type="Proteomes" id="UP000724657">
    <property type="component" value="Unassembled WGS sequence"/>
</dbReference>
<feature type="transmembrane region" description="Helical" evidence="9">
    <location>
        <begin position="53"/>
        <end position="79"/>
    </location>
</feature>
<organism evidence="12 13">
    <name type="scientific">Candidatus Fusobacterium pullicola</name>
    <dbReference type="NCBI Taxonomy" id="2838601"/>
    <lineage>
        <taxon>Bacteria</taxon>
        <taxon>Fusobacteriati</taxon>
        <taxon>Fusobacteriota</taxon>
        <taxon>Fusobacteriia</taxon>
        <taxon>Fusobacteriales</taxon>
        <taxon>Fusobacteriaceae</taxon>
        <taxon>Fusobacterium</taxon>
    </lineage>
</organism>
<dbReference type="Pfam" id="PF00664">
    <property type="entry name" value="ABC_membrane"/>
    <property type="match status" value="1"/>
</dbReference>
<dbReference type="InterPro" id="IPR003593">
    <property type="entry name" value="AAA+_ATPase"/>
</dbReference>
<feature type="domain" description="ABC transmembrane type-1" evidence="11">
    <location>
        <begin position="17"/>
        <end position="294"/>
    </location>
</feature>
<feature type="transmembrane region" description="Helical" evidence="9">
    <location>
        <begin position="21"/>
        <end position="41"/>
    </location>
</feature>
<dbReference type="SMART" id="SM00382">
    <property type="entry name" value="AAA"/>
    <property type="match status" value="1"/>
</dbReference>
<keyword evidence="4 9" id="KW-0812">Transmembrane</keyword>
<dbReference type="PANTHER" id="PTHR43394:SF1">
    <property type="entry name" value="ATP-BINDING CASSETTE SUB-FAMILY B MEMBER 10, MITOCHONDRIAL"/>
    <property type="match status" value="1"/>
</dbReference>
<dbReference type="AlphaFoldDB" id="A0A9E2KY05"/>
<feature type="transmembrane region" description="Helical" evidence="9">
    <location>
        <begin position="135"/>
        <end position="152"/>
    </location>
</feature>
<evidence type="ECO:0000256" key="9">
    <source>
        <dbReference type="SAM" id="Phobius"/>
    </source>
</evidence>
<dbReference type="CDD" id="cd18548">
    <property type="entry name" value="ABC_6TM_Tm287_like"/>
    <property type="match status" value="1"/>
</dbReference>
<evidence type="ECO:0000256" key="5">
    <source>
        <dbReference type="ARBA" id="ARBA00022741"/>
    </source>
</evidence>
<evidence type="ECO:0000256" key="3">
    <source>
        <dbReference type="ARBA" id="ARBA00022475"/>
    </source>
</evidence>
<dbReference type="PROSITE" id="PS50929">
    <property type="entry name" value="ABC_TM1F"/>
    <property type="match status" value="1"/>
</dbReference>
<dbReference type="GO" id="GO:0016887">
    <property type="term" value="F:ATP hydrolysis activity"/>
    <property type="evidence" value="ECO:0007669"/>
    <property type="project" value="InterPro"/>
</dbReference>
<keyword evidence="6 12" id="KW-0067">ATP-binding</keyword>